<dbReference type="PANTHER" id="PTHR10357:SF179">
    <property type="entry name" value="NEUTRAL AND BASIC AMINO ACID TRANSPORT PROTEIN RBAT"/>
    <property type="match status" value="1"/>
</dbReference>
<organism evidence="6 8">
    <name type="scientific">Candidatus Chlorohelix allophototropha</name>
    <dbReference type="NCBI Taxonomy" id="3003348"/>
    <lineage>
        <taxon>Bacteria</taxon>
        <taxon>Bacillati</taxon>
        <taxon>Chloroflexota</taxon>
        <taxon>Chloroflexia</taxon>
        <taxon>Candidatus Chloroheliales</taxon>
        <taxon>Candidatus Chloroheliaceae</taxon>
        <taxon>Candidatus Chlorohelix</taxon>
    </lineage>
</organism>
<dbReference type="Pfam" id="PF00128">
    <property type="entry name" value="Alpha-amylase"/>
    <property type="match status" value="1"/>
</dbReference>
<comment type="similarity">
    <text evidence="1 2">Belongs to the glycosyl hydrolase 13 family.</text>
</comment>
<dbReference type="SUPFAM" id="SSF51445">
    <property type="entry name" value="(Trans)glycosidases"/>
    <property type="match status" value="1"/>
</dbReference>
<evidence type="ECO:0000256" key="3">
    <source>
        <dbReference type="RuleBase" id="RU361134"/>
    </source>
</evidence>
<dbReference type="CDD" id="cd11316">
    <property type="entry name" value="AmyAc_bac2_AmyA"/>
    <property type="match status" value="1"/>
</dbReference>
<dbReference type="GO" id="GO:0043169">
    <property type="term" value="F:cation binding"/>
    <property type="evidence" value="ECO:0007669"/>
    <property type="project" value="InterPro"/>
</dbReference>
<dbReference type="Gene3D" id="3.20.20.80">
    <property type="entry name" value="Glycosidases"/>
    <property type="match status" value="1"/>
</dbReference>
<evidence type="ECO:0000313" key="8">
    <source>
        <dbReference type="Proteomes" id="UP000521676"/>
    </source>
</evidence>
<keyword evidence="4" id="KW-0732">Signal</keyword>
<evidence type="ECO:0000313" key="9">
    <source>
        <dbReference type="Proteomes" id="UP001431572"/>
    </source>
</evidence>
<dbReference type="InterPro" id="IPR006047">
    <property type="entry name" value="GH13_cat_dom"/>
</dbReference>
<dbReference type="Gene3D" id="3.90.400.10">
    <property type="entry name" value="Oligo-1,6-glucosidase, Domain 2"/>
    <property type="match status" value="1"/>
</dbReference>
<evidence type="ECO:0000256" key="2">
    <source>
        <dbReference type="RuleBase" id="RU003615"/>
    </source>
</evidence>
<comment type="catalytic activity">
    <reaction evidence="3">
        <text>Endohydrolysis of (1-&gt;4)-alpha-D-glucosidic linkages in polysaccharides containing three or more (1-&gt;4)-alpha-linked D-glucose units.</text>
        <dbReference type="EC" id="3.2.1.1"/>
    </reaction>
</comment>
<keyword evidence="3 7" id="KW-0378">Hydrolase</keyword>
<feature type="signal peptide" evidence="4">
    <location>
        <begin position="1"/>
        <end position="25"/>
    </location>
</feature>
<dbReference type="EMBL" id="CP128400">
    <property type="protein sequence ID" value="WJW69498.1"/>
    <property type="molecule type" value="Genomic_DNA"/>
</dbReference>
<dbReference type="InterPro" id="IPR006046">
    <property type="entry name" value="Alpha_amylase"/>
</dbReference>
<evidence type="ECO:0000256" key="1">
    <source>
        <dbReference type="ARBA" id="ARBA00008061"/>
    </source>
</evidence>
<dbReference type="EC" id="3.2.1.1" evidence="3"/>
<feature type="chain" id="PRO_5035839888" description="Alpha-amylase" evidence="4">
    <location>
        <begin position="26"/>
        <end position="576"/>
    </location>
</feature>
<evidence type="ECO:0000259" key="5">
    <source>
        <dbReference type="SMART" id="SM00642"/>
    </source>
</evidence>
<keyword evidence="3" id="KW-0119">Carbohydrate metabolism</keyword>
<accession>A0A8T7M6B7</accession>
<evidence type="ECO:0000256" key="4">
    <source>
        <dbReference type="SAM" id="SignalP"/>
    </source>
</evidence>
<dbReference type="SUPFAM" id="SSF51011">
    <property type="entry name" value="Glycosyl hydrolase domain"/>
    <property type="match status" value="1"/>
</dbReference>
<dbReference type="InterPro" id="IPR045857">
    <property type="entry name" value="O16G_dom_2"/>
</dbReference>
<reference evidence="7" key="2">
    <citation type="journal article" date="2024" name="Nature">
        <title>Anoxygenic phototroph of the Chloroflexota uses a type I reaction centre.</title>
        <authorList>
            <person name="Tsuji J.M."/>
            <person name="Shaw N.A."/>
            <person name="Nagashima S."/>
            <person name="Venkiteswaran J.J."/>
            <person name="Schiff S.L."/>
            <person name="Watanabe T."/>
            <person name="Fukui M."/>
            <person name="Hanada S."/>
            <person name="Tank M."/>
            <person name="Neufeld J.D."/>
        </authorList>
    </citation>
    <scope>NUCLEOTIDE SEQUENCE</scope>
    <source>
        <strain evidence="7">L227-S17</strain>
    </source>
</reference>
<reference evidence="6 8" key="1">
    <citation type="submission" date="2020-06" db="EMBL/GenBank/DDBJ databases">
        <title>Anoxygenic phototrophic Chloroflexota member uses a Type I reaction center.</title>
        <authorList>
            <person name="Tsuji J.M."/>
            <person name="Shaw N.A."/>
            <person name="Nagashima S."/>
            <person name="Venkiteswaran J."/>
            <person name="Schiff S.L."/>
            <person name="Hanada S."/>
            <person name="Tank M."/>
            <person name="Neufeld J.D."/>
        </authorList>
    </citation>
    <scope>NUCLEOTIDE SEQUENCE [LARGE SCALE GENOMIC DNA]</scope>
    <source>
        <strain evidence="6">L227-S17</strain>
    </source>
</reference>
<protein>
    <recommendedName>
        <fullName evidence="3">Alpha-amylase</fullName>
        <ecNumber evidence="3">3.2.1.1</ecNumber>
    </recommendedName>
</protein>
<evidence type="ECO:0000313" key="6">
    <source>
        <dbReference type="EMBL" id="NWJ47586.1"/>
    </source>
</evidence>
<gene>
    <name evidence="6" type="ORF">HXX08_17155</name>
    <name evidence="7" type="ORF">OZ401_003115</name>
</gene>
<dbReference type="RefSeq" id="WP_341471379.1">
    <property type="nucleotide sequence ID" value="NZ_CP128400.1"/>
</dbReference>
<dbReference type="Proteomes" id="UP001431572">
    <property type="component" value="Chromosome 2"/>
</dbReference>
<evidence type="ECO:0000313" key="7">
    <source>
        <dbReference type="EMBL" id="WJW69498.1"/>
    </source>
</evidence>
<dbReference type="PROSITE" id="PS51257">
    <property type="entry name" value="PROKAR_LIPOPROTEIN"/>
    <property type="match status" value="1"/>
</dbReference>
<dbReference type="AlphaFoldDB" id="A0A8T7M6B7"/>
<feature type="domain" description="Glycosyl hydrolase family 13 catalytic" evidence="5">
    <location>
        <begin position="77"/>
        <end position="469"/>
    </location>
</feature>
<dbReference type="PRINTS" id="PR00110">
    <property type="entry name" value="ALPHAAMYLASE"/>
</dbReference>
<keyword evidence="3" id="KW-0326">Glycosidase</keyword>
<dbReference type="EMBL" id="JACATZ010000003">
    <property type="protein sequence ID" value="NWJ47586.1"/>
    <property type="molecule type" value="Genomic_DNA"/>
</dbReference>
<dbReference type="Proteomes" id="UP000521676">
    <property type="component" value="Unassembled WGS sequence"/>
</dbReference>
<dbReference type="GO" id="GO:0004556">
    <property type="term" value="F:alpha-amylase activity"/>
    <property type="evidence" value="ECO:0007669"/>
    <property type="project" value="UniProtKB-UniRule"/>
</dbReference>
<dbReference type="SMART" id="SM00642">
    <property type="entry name" value="Aamy"/>
    <property type="match status" value="1"/>
</dbReference>
<sequence length="576" mass="63652">MPKIKRLGALAANFLLVLMLLGACGDNNTATPSPLATTTAATTIITTPVTTNTNTTVTTTTNAAPAAAWTQDGVCYSLFVRSFFDSNGDGNGDLQGVIAKLDYLNDGKSGSSKSLGVNCIWLLPVTESPTYHGYDTTDYYKINPDYGTNDDFKKLVQEAHKRGINVLVDMVFNHTSIKHPWFQQAAADPKSPYRNWYIFSDTDPGYPGPLGQAWHKNPLGEGYYYGVFDSNLPDLNLTNPDVTKELYKVTEFWIKEMGVDGFRMDAIKHFIEDGQKQVDTPQTHQWLRDYRKYYLSLKPDFYTIGEISAGSSLLGYYPDQLDSYFEFSLALSFVNSAKRGQASFVNLIKDANKNWPNQRYGSFLTNHDQPRIMDALGNDMAMMKLAATAYLTSTGLPFIYYGEEIGMLGTKPDEQIRTPMQWSGDSKGGFSTGTPWEPLNPDVAKVNVQTQDSDSTSLLNLYRKLIQIRRTTPAVAQGDYTPLNSNYYKVATYLRHAENSDVLVVLNMSDQPITDLKLDIDKSSLASGQYSPTLLMSLDGTNPALAPLTVQANGAIVGYAPLANIPATSGYIIKLK</sequence>
<dbReference type="PANTHER" id="PTHR10357">
    <property type="entry name" value="ALPHA-AMYLASE FAMILY MEMBER"/>
    <property type="match status" value="1"/>
</dbReference>
<dbReference type="GO" id="GO:0009313">
    <property type="term" value="P:oligosaccharide catabolic process"/>
    <property type="evidence" value="ECO:0007669"/>
    <property type="project" value="TreeGrafter"/>
</dbReference>
<dbReference type="InterPro" id="IPR017853">
    <property type="entry name" value="GH"/>
</dbReference>
<keyword evidence="9" id="KW-1185">Reference proteome</keyword>
<proteinExistence type="inferred from homology"/>
<name>A0A8T7M6B7_9CHLR</name>